<dbReference type="Gene3D" id="1.10.443.10">
    <property type="entry name" value="Intergrase catalytic core"/>
    <property type="match status" value="1"/>
</dbReference>
<protein>
    <submittedName>
        <fullName evidence="2">Site-specific integrase</fullName>
    </submittedName>
</protein>
<comment type="caution">
    <text evidence="2">The sequence shown here is derived from an EMBL/GenBank/DDBJ whole genome shotgun (WGS) entry which is preliminary data.</text>
</comment>
<gene>
    <name evidence="2" type="ORF">C1I98_38875</name>
</gene>
<sequence length="73" mass="8288">MWRNANFREHRWRKVRANAEARGLDKEPGIKEMRHSHASNAIPEVGLEQVSKRLGHANATITSSVYSHLTPDA</sequence>
<organism evidence="2 3">
    <name type="scientific">Spongiactinospora gelatinilytica</name>
    <dbReference type="NCBI Taxonomy" id="2666298"/>
    <lineage>
        <taxon>Bacteria</taxon>
        <taxon>Bacillati</taxon>
        <taxon>Actinomycetota</taxon>
        <taxon>Actinomycetes</taxon>
        <taxon>Streptosporangiales</taxon>
        <taxon>Streptosporangiaceae</taxon>
        <taxon>Spongiactinospora</taxon>
    </lineage>
</organism>
<evidence type="ECO:0000313" key="2">
    <source>
        <dbReference type="EMBL" id="PZG16730.1"/>
    </source>
</evidence>
<dbReference type="EMBL" id="POUA01000724">
    <property type="protein sequence ID" value="PZG16730.1"/>
    <property type="molecule type" value="Genomic_DNA"/>
</dbReference>
<name>A0A2W2ET74_9ACTN</name>
<accession>A0A2W2ET74</accession>
<dbReference type="GO" id="GO:0006310">
    <property type="term" value="P:DNA recombination"/>
    <property type="evidence" value="ECO:0007669"/>
    <property type="project" value="UniProtKB-KW"/>
</dbReference>
<keyword evidence="3" id="KW-1185">Reference proteome</keyword>
<feature type="non-terminal residue" evidence="2">
    <location>
        <position position="73"/>
    </location>
</feature>
<proteinExistence type="predicted"/>
<dbReference type="InterPro" id="IPR011010">
    <property type="entry name" value="DNA_brk_join_enz"/>
</dbReference>
<dbReference type="InterPro" id="IPR013762">
    <property type="entry name" value="Integrase-like_cat_sf"/>
</dbReference>
<dbReference type="SUPFAM" id="SSF56349">
    <property type="entry name" value="DNA breaking-rejoining enzymes"/>
    <property type="match status" value="1"/>
</dbReference>
<evidence type="ECO:0000256" key="1">
    <source>
        <dbReference type="ARBA" id="ARBA00023172"/>
    </source>
</evidence>
<dbReference type="GO" id="GO:0003677">
    <property type="term" value="F:DNA binding"/>
    <property type="evidence" value="ECO:0007669"/>
    <property type="project" value="InterPro"/>
</dbReference>
<dbReference type="GO" id="GO:0015074">
    <property type="term" value="P:DNA integration"/>
    <property type="evidence" value="ECO:0007669"/>
    <property type="project" value="InterPro"/>
</dbReference>
<dbReference type="Proteomes" id="UP000248544">
    <property type="component" value="Unassembled WGS sequence"/>
</dbReference>
<keyword evidence="1" id="KW-0233">DNA recombination</keyword>
<evidence type="ECO:0000313" key="3">
    <source>
        <dbReference type="Proteomes" id="UP000248544"/>
    </source>
</evidence>
<dbReference type="AlphaFoldDB" id="A0A2W2ET74"/>
<reference evidence="2 3" key="1">
    <citation type="submission" date="2018-01" db="EMBL/GenBank/DDBJ databases">
        <title>Draft genome sequence of Sphaerisporangium sp. 7K107.</title>
        <authorList>
            <person name="Sahin N."/>
            <person name="Saygin H."/>
            <person name="Ay H."/>
        </authorList>
    </citation>
    <scope>NUCLEOTIDE SEQUENCE [LARGE SCALE GENOMIC DNA]</scope>
    <source>
        <strain evidence="2 3">7K107</strain>
    </source>
</reference>